<reference evidence="2 3" key="1">
    <citation type="submission" date="2024-05" db="EMBL/GenBank/DDBJ databases">
        <title>Haplotype-resolved chromosome-level genome assembly of Huyou (Citrus changshanensis).</title>
        <authorList>
            <person name="Miao C."/>
            <person name="Chen W."/>
            <person name="Wu Y."/>
            <person name="Wang L."/>
            <person name="Zhao S."/>
            <person name="Grierson D."/>
            <person name="Xu C."/>
            <person name="Chen K."/>
        </authorList>
    </citation>
    <scope>NUCLEOTIDE SEQUENCE [LARGE SCALE GENOMIC DNA]</scope>
    <source>
        <strain evidence="2">01-14</strain>
        <tissue evidence="2">Leaf</tissue>
    </source>
</reference>
<feature type="compositionally biased region" description="Basic and acidic residues" evidence="1">
    <location>
        <begin position="84"/>
        <end position="93"/>
    </location>
</feature>
<sequence length="115" mass="13125">MEFASAKFGSWMIVSRKRRFEGNKERESSKASSRNISGKWDEDNARQTTSIEATNGDETASTTEMEFASAKFGSWMIVSRKRRFEGNKERESSKASSRNISGKWDEGPRFLPMIL</sequence>
<evidence type="ECO:0000256" key="1">
    <source>
        <dbReference type="SAM" id="MobiDB-lite"/>
    </source>
</evidence>
<accession>A0AAP0N4F7</accession>
<comment type="caution">
    <text evidence="2">The sequence shown here is derived from an EMBL/GenBank/DDBJ whole genome shotgun (WGS) entry which is preliminary data.</text>
</comment>
<gene>
    <name evidence="2" type="ORF">WN944_022517</name>
</gene>
<protein>
    <submittedName>
        <fullName evidence="2">Uncharacterized protein</fullName>
    </submittedName>
</protein>
<dbReference type="EMBL" id="JBCGBO010000001">
    <property type="protein sequence ID" value="KAK9229554.1"/>
    <property type="molecule type" value="Genomic_DNA"/>
</dbReference>
<feature type="region of interest" description="Disordered" evidence="1">
    <location>
        <begin position="19"/>
        <end position="62"/>
    </location>
</feature>
<name>A0AAP0N4F7_9ROSI</name>
<dbReference type="Proteomes" id="UP001428341">
    <property type="component" value="Unassembled WGS sequence"/>
</dbReference>
<evidence type="ECO:0000313" key="3">
    <source>
        <dbReference type="Proteomes" id="UP001428341"/>
    </source>
</evidence>
<organism evidence="2 3">
    <name type="scientific">Citrus x changshan-huyou</name>
    <dbReference type="NCBI Taxonomy" id="2935761"/>
    <lineage>
        <taxon>Eukaryota</taxon>
        <taxon>Viridiplantae</taxon>
        <taxon>Streptophyta</taxon>
        <taxon>Embryophyta</taxon>
        <taxon>Tracheophyta</taxon>
        <taxon>Spermatophyta</taxon>
        <taxon>Magnoliopsida</taxon>
        <taxon>eudicotyledons</taxon>
        <taxon>Gunneridae</taxon>
        <taxon>Pentapetalae</taxon>
        <taxon>rosids</taxon>
        <taxon>malvids</taxon>
        <taxon>Sapindales</taxon>
        <taxon>Rutaceae</taxon>
        <taxon>Aurantioideae</taxon>
        <taxon>Citrus</taxon>
    </lineage>
</organism>
<evidence type="ECO:0000313" key="2">
    <source>
        <dbReference type="EMBL" id="KAK9229554.1"/>
    </source>
</evidence>
<feature type="compositionally biased region" description="Polar residues" evidence="1">
    <location>
        <begin position="46"/>
        <end position="62"/>
    </location>
</feature>
<proteinExistence type="predicted"/>
<dbReference type="AlphaFoldDB" id="A0AAP0N4F7"/>
<feature type="compositionally biased region" description="Basic and acidic residues" evidence="1">
    <location>
        <begin position="20"/>
        <end position="29"/>
    </location>
</feature>
<keyword evidence="3" id="KW-1185">Reference proteome</keyword>
<feature type="region of interest" description="Disordered" evidence="1">
    <location>
        <begin position="83"/>
        <end position="106"/>
    </location>
</feature>